<feature type="transmembrane region" description="Helical" evidence="3">
    <location>
        <begin position="587"/>
        <end position="608"/>
    </location>
</feature>
<dbReference type="AlphaFoldDB" id="A0A395JMY0"/>
<dbReference type="NCBIfam" id="TIGR03505">
    <property type="entry name" value="FimV_core"/>
    <property type="match status" value="1"/>
</dbReference>
<evidence type="ECO:0000256" key="1">
    <source>
        <dbReference type="SAM" id="Coils"/>
    </source>
</evidence>
<dbReference type="Pfam" id="PF25800">
    <property type="entry name" value="FimV_N"/>
    <property type="match status" value="1"/>
</dbReference>
<feature type="region of interest" description="Disordered" evidence="2">
    <location>
        <begin position="450"/>
        <end position="469"/>
    </location>
</feature>
<name>A0A395JMY0_9GAMM</name>
<comment type="caution">
    <text evidence="6">The sequence shown here is derived from an EMBL/GenBank/DDBJ whole genome shotgun (WGS) entry which is preliminary data.</text>
</comment>
<feature type="compositionally biased region" description="Low complexity" evidence="2">
    <location>
        <begin position="347"/>
        <end position="363"/>
    </location>
</feature>
<dbReference type="InterPro" id="IPR020011">
    <property type="entry name" value="FimV_C"/>
</dbReference>
<keyword evidence="3" id="KW-0812">Transmembrane</keyword>
<sequence length="973" mass="104113">MADRKMTFSKTKTANSILKQLGVTAAMLMASTNASALGLGALQVQSNLEEPLSGTIELRTAPSDDLTTLNARIASKEDFESLGIDYPTYMENISLSMEDVGGGKVLRVRSDEVVINEPFIHFLIRVDWSGGSFLREYTALIDPPVYAAATPKAVAEPRSVGTDQAYAQASSPTIAAETLDDDSAAEYDEVVVDDPPIEDIAEEDAPLIDDNFYEEPEAEGVQEYSESASSETVVPQGTDARYGPVTSGESLSLIAQELQRQFPDLSIYSIMQVLFEENKSAFIGNNINGLMEGSVLDIGDLNAIRAVDAVQAKAFFSSQVADWDPGVLISSSSDPISVGQDDYSFNDDTFGSSDTGSSSTGSSADNFQVGASRDTAEFVSSDQGASREGEVLALRQEISQIETALASSELENQELNERISSLEGQLADMNRLMSLDVESAEMAAVEQTLADQATSEPESEFSDTSATSTVDEFLTDTSVEDEFGLNDSTDSQSAVDEFLADVGTDDVDTSGESTVDEFLSSVDESVDQAVDATEDGFESVIEDASSGLDAQPSDEVDEAVSKVTPVIQPVKSESFMDKAKGLFFDGGLWKVLAGLVVLMLGGLGVLFARRRKVDEEFEISMLSIESNSQSVDTMQSDSSSVSASMSASVASVAEGVADKETSFLTVYSDSDAVVQADEVDPVAEADVYIAYGRDEQAEEVLLDGIANHPDRVDIKQKVLGLYQKTQNVEGFERVAEELYSQRDALTPELWEEVSAMGRELSPDNPLFSLSVDDLSTAASSSVSIDAAAESDVAASAASDEPSPLDGLEGHSELVEESLSDDDDIQLIDFDEGRSEVSELDDVEIDAISLEDDASDVLEFATPGLDDAALADSAGIDVSSDDDDGDLLSFEFDADGDASDDDEEQHISEVREVSDLEIDPDYDEARTQYELAKVFVDLGDEDGARKILSELVANDENDESVISDARQLLDSISG</sequence>
<evidence type="ECO:0000313" key="6">
    <source>
        <dbReference type="EMBL" id="RBP50978.1"/>
    </source>
</evidence>
<dbReference type="Gene3D" id="1.20.58.2200">
    <property type="match status" value="1"/>
</dbReference>
<keyword evidence="4" id="KW-0732">Signal</keyword>
<accession>A0A395JMY0</accession>
<feature type="region of interest" description="Disordered" evidence="2">
    <location>
        <begin position="340"/>
        <end position="367"/>
    </location>
</feature>
<evidence type="ECO:0000259" key="5">
    <source>
        <dbReference type="Pfam" id="PF25800"/>
    </source>
</evidence>
<reference evidence="6 7" key="1">
    <citation type="submission" date="2018-06" db="EMBL/GenBank/DDBJ databases">
        <title>Genomic Encyclopedia of Type Strains, Phase IV (KMG-IV): sequencing the most valuable type-strain genomes for metagenomic binning, comparative biology and taxonomic classification.</title>
        <authorList>
            <person name="Goeker M."/>
        </authorList>
    </citation>
    <scope>NUCLEOTIDE SEQUENCE [LARGE SCALE GENOMIC DNA]</scope>
    <source>
        <strain evidence="6 7">DSM 24032</strain>
    </source>
</reference>
<feature type="domain" description="FimV N-terminal" evidence="5">
    <location>
        <begin position="37"/>
        <end position="144"/>
    </location>
</feature>
<dbReference type="InterPro" id="IPR057840">
    <property type="entry name" value="FimV_N"/>
</dbReference>
<gene>
    <name evidence="6" type="ORF">DFR28_102395</name>
</gene>
<dbReference type="OrthoDB" id="5298707at2"/>
<keyword evidence="1" id="KW-0175">Coiled coil</keyword>
<feature type="coiled-coil region" evidence="1">
    <location>
        <begin position="391"/>
        <end position="432"/>
    </location>
</feature>
<dbReference type="RefSeq" id="WP_113953785.1">
    <property type="nucleotide sequence ID" value="NZ_QNRT01000002.1"/>
</dbReference>
<dbReference type="InterPro" id="IPR020012">
    <property type="entry name" value="LysM_FimV"/>
</dbReference>
<protein>
    <submittedName>
        <fullName evidence="6">FimV-like protein</fullName>
    </submittedName>
</protein>
<organism evidence="6 7">
    <name type="scientific">Arenicella xantha</name>
    <dbReference type="NCBI Taxonomy" id="644221"/>
    <lineage>
        <taxon>Bacteria</taxon>
        <taxon>Pseudomonadati</taxon>
        <taxon>Pseudomonadota</taxon>
        <taxon>Gammaproteobacteria</taxon>
        <taxon>Arenicellales</taxon>
        <taxon>Arenicellaceae</taxon>
        <taxon>Arenicella</taxon>
    </lineage>
</organism>
<feature type="chain" id="PRO_5017281381" evidence="4">
    <location>
        <begin position="37"/>
        <end position="973"/>
    </location>
</feature>
<dbReference type="InterPro" id="IPR038440">
    <property type="entry name" value="FimV_C_sf"/>
</dbReference>
<keyword evidence="7" id="KW-1185">Reference proteome</keyword>
<dbReference type="InParanoid" id="A0A395JMY0"/>
<evidence type="ECO:0000313" key="7">
    <source>
        <dbReference type="Proteomes" id="UP000253083"/>
    </source>
</evidence>
<evidence type="ECO:0000256" key="2">
    <source>
        <dbReference type="SAM" id="MobiDB-lite"/>
    </source>
</evidence>
<dbReference type="EMBL" id="QNRT01000002">
    <property type="protein sequence ID" value="RBP50978.1"/>
    <property type="molecule type" value="Genomic_DNA"/>
</dbReference>
<evidence type="ECO:0000256" key="3">
    <source>
        <dbReference type="SAM" id="Phobius"/>
    </source>
</evidence>
<dbReference type="Proteomes" id="UP000253083">
    <property type="component" value="Unassembled WGS sequence"/>
</dbReference>
<feature type="signal peptide" evidence="4">
    <location>
        <begin position="1"/>
        <end position="36"/>
    </location>
</feature>
<dbReference type="NCBIfam" id="TIGR03504">
    <property type="entry name" value="FimV_Cterm"/>
    <property type="match status" value="1"/>
</dbReference>
<keyword evidence="3" id="KW-0472">Membrane</keyword>
<evidence type="ECO:0000256" key="4">
    <source>
        <dbReference type="SAM" id="SignalP"/>
    </source>
</evidence>
<proteinExistence type="predicted"/>
<keyword evidence="3" id="KW-1133">Transmembrane helix</keyword>